<reference evidence="2" key="1">
    <citation type="submission" date="2017-02" db="EMBL/GenBank/DDBJ databases">
        <title>Comparative genomics and description of representatives of a novel lineage of planctomycetes thriving in anoxic sediments.</title>
        <authorList>
            <person name="Spring S."/>
            <person name="Bunk B."/>
            <person name="Sproer C."/>
        </authorList>
    </citation>
    <scope>NUCLEOTIDE SEQUENCE [LARGE SCALE GENOMIC DNA]</scope>
    <source>
        <strain evidence="2">SM-Chi-D1</strain>
    </source>
</reference>
<sequence length="606" mass="67991">MKLSSIVLLLLCCSLTFGYDLSLWPRGETAYLVQNCDMPVWPQMPTEALGGDGSLVLSITMPSGFKVSSGYGESQAFAMQPRPLMVPFEICINTLSEQQVTAKVKMPSVPAKMVEDNLKYSADIEKSCRAAVLINPGNAKPGKYPVKISLQLEESGKTWELADAEFIVLPELKGKSPRRLRSEAFDYCGYANPEFKDAIKRAVLGSGINILTNMRHFEQDDTLAQLLKDQGVRPGWIMFWHNMMPVLAEKYPEVYPLDAEGNRITKPDFLLKNNICHTWCLDNREKVKDVIKEYFKENVVGRYAAVTNDNEEKAAARDRSYICGDVHTPITMDAFKEFAEIEASKELTPEIIRDNYLEEWIDFRCWQSAQMSSLMSEAIAEIDPTIEYGYYSGHKYVGNLAGFSKAMYATDWDLLAKEGGIYYGSSGYYGSTKDYAATTEALGSIPHIPAEMFIENFLDFKKDMPTPEQFSYRLMKSLMYGSGGFAVWYLQVLDGAGYYAVSEVSAIAAEIEDYILDGEDCSDELILPFGLDKDAVFAYKLGQKRMVAVFNHSARQKNIRIGWKEAISKPDTVEIVTGRNLADSKFMAAELEPRSYAVFVTLSQGN</sequence>
<evidence type="ECO:0000313" key="1">
    <source>
        <dbReference type="EMBL" id="AQQ71758.1"/>
    </source>
</evidence>
<dbReference type="RefSeq" id="WP_146683901.1">
    <property type="nucleotide sequence ID" value="NZ_CP019646.1"/>
</dbReference>
<gene>
    <name evidence="1" type="ORF">SMSP2_02136</name>
</gene>
<dbReference type="OrthoDB" id="9820959at2"/>
<accession>A0A1Q2MGU7</accession>
<proteinExistence type="predicted"/>
<organism evidence="1 2">
    <name type="scientific">Limihaloglobus sulfuriphilus</name>
    <dbReference type="NCBI Taxonomy" id="1851148"/>
    <lineage>
        <taxon>Bacteria</taxon>
        <taxon>Pseudomonadati</taxon>
        <taxon>Planctomycetota</taxon>
        <taxon>Phycisphaerae</taxon>
        <taxon>Sedimentisphaerales</taxon>
        <taxon>Sedimentisphaeraceae</taxon>
        <taxon>Limihaloglobus</taxon>
    </lineage>
</organism>
<dbReference type="AlphaFoldDB" id="A0A1Q2MGU7"/>
<dbReference type="KEGG" id="pbas:SMSP2_02136"/>
<dbReference type="Proteomes" id="UP000188181">
    <property type="component" value="Chromosome"/>
</dbReference>
<dbReference type="EMBL" id="CP019646">
    <property type="protein sequence ID" value="AQQ71758.1"/>
    <property type="molecule type" value="Genomic_DNA"/>
</dbReference>
<dbReference type="Gene3D" id="3.20.20.80">
    <property type="entry name" value="Glycosidases"/>
    <property type="match status" value="1"/>
</dbReference>
<keyword evidence="2" id="KW-1185">Reference proteome</keyword>
<evidence type="ECO:0008006" key="3">
    <source>
        <dbReference type="Google" id="ProtNLM"/>
    </source>
</evidence>
<evidence type="ECO:0000313" key="2">
    <source>
        <dbReference type="Proteomes" id="UP000188181"/>
    </source>
</evidence>
<protein>
    <recommendedName>
        <fullName evidence="3">Glycoside hydrolase family 42 N-terminal domain-containing protein</fullName>
    </recommendedName>
</protein>
<dbReference type="STRING" id="1851148.SMSP2_02136"/>
<name>A0A1Q2MGU7_9BACT</name>